<feature type="compositionally biased region" description="Polar residues" evidence="1">
    <location>
        <begin position="338"/>
        <end position="350"/>
    </location>
</feature>
<keyword evidence="3" id="KW-1185">Reference proteome</keyword>
<dbReference type="Proteomes" id="UP001150062">
    <property type="component" value="Unassembled WGS sequence"/>
</dbReference>
<feature type="region of interest" description="Disordered" evidence="1">
    <location>
        <begin position="198"/>
        <end position="227"/>
    </location>
</feature>
<evidence type="ECO:0000313" key="3">
    <source>
        <dbReference type="Proteomes" id="UP001150062"/>
    </source>
</evidence>
<evidence type="ECO:0000313" key="2">
    <source>
        <dbReference type="EMBL" id="KAJ6246449.1"/>
    </source>
</evidence>
<accession>A0ABQ8YPR0</accession>
<feature type="region of interest" description="Disordered" evidence="1">
    <location>
        <begin position="1"/>
        <end position="83"/>
    </location>
</feature>
<feature type="region of interest" description="Disordered" evidence="1">
    <location>
        <begin position="332"/>
        <end position="355"/>
    </location>
</feature>
<comment type="caution">
    <text evidence="2">The sequence shown here is derived from an EMBL/GenBank/DDBJ whole genome shotgun (WGS) entry which is preliminary data.</text>
</comment>
<feature type="region of interest" description="Disordered" evidence="1">
    <location>
        <begin position="371"/>
        <end position="423"/>
    </location>
</feature>
<evidence type="ECO:0000256" key="1">
    <source>
        <dbReference type="SAM" id="MobiDB-lite"/>
    </source>
</evidence>
<feature type="compositionally biased region" description="Basic and acidic residues" evidence="1">
    <location>
        <begin position="198"/>
        <end position="213"/>
    </location>
</feature>
<feature type="compositionally biased region" description="Polar residues" evidence="1">
    <location>
        <begin position="25"/>
        <end position="52"/>
    </location>
</feature>
<dbReference type="EMBL" id="JAOAOG010000133">
    <property type="protein sequence ID" value="KAJ6246449.1"/>
    <property type="molecule type" value="Genomic_DNA"/>
</dbReference>
<feature type="compositionally biased region" description="Low complexity" evidence="1">
    <location>
        <begin position="371"/>
        <end position="387"/>
    </location>
</feature>
<sequence length="471" mass="55777">MTNNQEPLSSPFTVNSPNFDEVNRFDNTPFSSDLINEGNSPISTPRNEQINESVPKEKKTRTRKRDRSQKIQNHKSKIPRNKSNNFITCETNWNYQNKTKLEDQVAELTLCDLKKKQKNLTINEYIKFLEGEVCRHSVENIIQTAKVDALNEERKQAQELILDLRDSNSKIRKKAKRVNQIKKKLKIKLGKLQQTEKEQEQEQEQMKKQKQKQEQVQLTEQKQERSEINEQNNLFSEKQFSNNNQMLQNNFSIQFEEEQDFNEYNYNSFEESEYEEGMKKEFESFVSSQKNSGNTFNPNLLFEGMDLSLLTSMHSPNIISHLEKLKELYKKKRNKSKQTAQIKKQKNINPEYQRINKNKIQELKNNLKKININNNKNNPDLNNNSNDNDNEKEGGEDENVTGNKTNELEKDAEETEEKDQGEKEFEFIHKWMIEKNDKYNNKITELVYQKINELKETNLQNDSTRIDKLEK</sequence>
<feature type="compositionally biased region" description="Polar residues" evidence="1">
    <location>
        <begin position="1"/>
        <end position="18"/>
    </location>
</feature>
<reference evidence="2" key="1">
    <citation type="submission" date="2022-08" db="EMBL/GenBank/DDBJ databases">
        <title>Novel sulfate-reducing endosymbionts in the free-living metamonad Anaeramoeba.</title>
        <authorList>
            <person name="Jerlstrom-Hultqvist J."/>
            <person name="Cepicka I."/>
            <person name="Gallot-Lavallee L."/>
            <person name="Salas-Leiva D."/>
            <person name="Curtis B.A."/>
            <person name="Zahonova K."/>
            <person name="Pipaliya S."/>
            <person name="Dacks J."/>
            <person name="Roger A.J."/>
        </authorList>
    </citation>
    <scope>NUCLEOTIDE SEQUENCE</scope>
    <source>
        <strain evidence="2">Schooner1</strain>
    </source>
</reference>
<gene>
    <name evidence="2" type="ORF">M0813_19115</name>
</gene>
<organism evidence="2 3">
    <name type="scientific">Anaeramoeba flamelloides</name>
    <dbReference type="NCBI Taxonomy" id="1746091"/>
    <lineage>
        <taxon>Eukaryota</taxon>
        <taxon>Metamonada</taxon>
        <taxon>Anaeramoebidae</taxon>
        <taxon>Anaeramoeba</taxon>
    </lineage>
</organism>
<protein>
    <submittedName>
        <fullName evidence="2">Uncharacterized protein</fullName>
    </submittedName>
</protein>
<feature type="compositionally biased region" description="Acidic residues" evidence="1">
    <location>
        <begin position="388"/>
        <end position="399"/>
    </location>
</feature>
<name>A0ABQ8YPR0_9EUKA</name>
<feature type="compositionally biased region" description="Basic residues" evidence="1">
    <location>
        <begin position="58"/>
        <end position="80"/>
    </location>
</feature>
<proteinExistence type="predicted"/>